<evidence type="ECO:0000256" key="3">
    <source>
        <dbReference type="ARBA" id="ARBA00022475"/>
    </source>
</evidence>
<sequence>MSFEELGLGGLSIDIWAEIDLLLRLLAGMAAGIGVGWERTNRQRAAGIRTFGLVGLGTAAAATIFSGADQIDAASRVVQGLVTGIGFLGAGVIVLRKGRRTPEGLTTAAAIWVTAALGCAAGLGDYAIVFSATLLAVGLLFLDHSIERRAGRPKPSGDGGGAEETG</sequence>
<evidence type="ECO:0000256" key="5">
    <source>
        <dbReference type="ARBA" id="ARBA00022989"/>
    </source>
</evidence>
<dbReference type="PRINTS" id="PR01837">
    <property type="entry name" value="MGTCSAPBPROT"/>
</dbReference>
<keyword evidence="7" id="KW-0997">Cell inner membrane</keyword>
<name>A0ABW0IS26_9HYPH</name>
<organism evidence="9 10">
    <name type="scientific">Bosea eneae</name>
    <dbReference type="NCBI Taxonomy" id="151454"/>
    <lineage>
        <taxon>Bacteria</taxon>
        <taxon>Pseudomonadati</taxon>
        <taxon>Pseudomonadota</taxon>
        <taxon>Alphaproteobacteria</taxon>
        <taxon>Hyphomicrobiales</taxon>
        <taxon>Boseaceae</taxon>
        <taxon>Bosea</taxon>
    </lineage>
</organism>
<gene>
    <name evidence="9" type="ORF">ACFPOB_09730</name>
</gene>
<comment type="similarity">
    <text evidence="2 7">Belongs to the MgtC/SapB family.</text>
</comment>
<feature type="transmembrane region" description="Helical" evidence="7">
    <location>
        <begin position="104"/>
        <end position="123"/>
    </location>
</feature>
<keyword evidence="4 7" id="KW-0812">Transmembrane</keyword>
<keyword evidence="6 7" id="KW-0472">Membrane</keyword>
<protein>
    <recommendedName>
        <fullName evidence="7">Protein MgtC</fullName>
    </recommendedName>
</protein>
<evidence type="ECO:0000256" key="4">
    <source>
        <dbReference type="ARBA" id="ARBA00022692"/>
    </source>
</evidence>
<dbReference type="PANTHER" id="PTHR33778">
    <property type="entry name" value="PROTEIN MGTC"/>
    <property type="match status" value="1"/>
</dbReference>
<dbReference type="Proteomes" id="UP001596053">
    <property type="component" value="Unassembled WGS sequence"/>
</dbReference>
<dbReference type="EMBL" id="JBHSLW010000010">
    <property type="protein sequence ID" value="MFC5419843.1"/>
    <property type="molecule type" value="Genomic_DNA"/>
</dbReference>
<comment type="subcellular location">
    <subcellularLocation>
        <location evidence="7">Cell inner membrane</location>
        <topology evidence="7">Multi-pass membrane protein</topology>
    </subcellularLocation>
    <subcellularLocation>
        <location evidence="1">Cell membrane</location>
        <topology evidence="1">Multi-pass membrane protein</topology>
    </subcellularLocation>
</comment>
<comment type="caution">
    <text evidence="9">The sequence shown here is derived from an EMBL/GenBank/DDBJ whole genome shotgun (WGS) entry which is preliminary data.</text>
</comment>
<accession>A0ABW0IS26</accession>
<dbReference type="InterPro" id="IPR003416">
    <property type="entry name" value="MgtC/SapB/SrpB/YhiD_fam"/>
</dbReference>
<evidence type="ECO:0000256" key="7">
    <source>
        <dbReference type="RuleBase" id="RU365041"/>
    </source>
</evidence>
<feature type="domain" description="MgtC/SapB/SrpB/YhiD N-terminal" evidence="8">
    <location>
        <begin position="25"/>
        <end position="148"/>
    </location>
</feature>
<evidence type="ECO:0000313" key="10">
    <source>
        <dbReference type="Proteomes" id="UP001596053"/>
    </source>
</evidence>
<evidence type="ECO:0000256" key="6">
    <source>
        <dbReference type="ARBA" id="ARBA00023136"/>
    </source>
</evidence>
<dbReference type="PANTHER" id="PTHR33778:SF1">
    <property type="entry name" value="MAGNESIUM TRANSPORTER YHID-RELATED"/>
    <property type="match status" value="1"/>
</dbReference>
<evidence type="ECO:0000313" key="9">
    <source>
        <dbReference type="EMBL" id="MFC5419843.1"/>
    </source>
</evidence>
<reference evidence="10" key="1">
    <citation type="journal article" date="2019" name="Int. J. Syst. Evol. Microbiol.">
        <title>The Global Catalogue of Microorganisms (GCM) 10K type strain sequencing project: providing services to taxonomists for standard genome sequencing and annotation.</title>
        <authorList>
            <consortium name="The Broad Institute Genomics Platform"/>
            <consortium name="The Broad Institute Genome Sequencing Center for Infectious Disease"/>
            <person name="Wu L."/>
            <person name="Ma J."/>
        </authorList>
    </citation>
    <scope>NUCLEOTIDE SEQUENCE [LARGE SCALE GENOMIC DNA]</scope>
    <source>
        <strain evidence="10">NCAIM B.01391</strain>
    </source>
</reference>
<evidence type="ECO:0000256" key="2">
    <source>
        <dbReference type="ARBA" id="ARBA00009298"/>
    </source>
</evidence>
<dbReference type="Pfam" id="PF02308">
    <property type="entry name" value="MgtC"/>
    <property type="match status" value="1"/>
</dbReference>
<dbReference type="InterPro" id="IPR049177">
    <property type="entry name" value="MgtC_SapB_SrpB_YhiD_N"/>
</dbReference>
<keyword evidence="10" id="KW-1185">Reference proteome</keyword>
<keyword evidence="5 7" id="KW-1133">Transmembrane helix</keyword>
<evidence type="ECO:0000259" key="8">
    <source>
        <dbReference type="Pfam" id="PF02308"/>
    </source>
</evidence>
<dbReference type="RefSeq" id="WP_377797844.1">
    <property type="nucleotide sequence ID" value="NZ_JBHSLW010000010.1"/>
</dbReference>
<evidence type="ECO:0000256" key="1">
    <source>
        <dbReference type="ARBA" id="ARBA00004651"/>
    </source>
</evidence>
<proteinExistence type="inferred from homology"/>
<feature type="transmembrane region" description="Helical" evidence="7">
    <location>
        <begin position="47"/>
        <end position="65"/>
    </location>
</feature>
<feature type="transmembrane region" description="Helical" evidence="7">
    <location>
        <begin position="15"/>
        <end position="35"/>
    </location>
</feature>
<feature type="transmembrane region" description="Helical" evidence="7">
    <location>
        <begin position="77"/>
        <end position="95"/>
    </location>
</feature>
<keyword evidence="3" id="KW-1003">Cell membrane</keyword>